<proteinExistence type="predicted"/>
<protein>
    <recommendedName>
        <fullName evidence="4">F-box domain-containing protein</fullName>
    </recommendedName>
</protein>
<gene>
    <name evidence="2" type="ORF">EKO27_g7304</name>
</gene>
<dbReference type="Proteomes" id="UP000286045">
    <property type="component" value="Unassembled WGS sequence"/>
</dbReference>
<feature type="compositionally biased region" description="Acidic residues" evidence="1">
    <location>
        <begin position="300"/>
        <end position="327"/>
    </location>
</feature>
<evidence type="ECO:0008006" key="4">
    <source>
        <dbReference type="Google" id="ProtNLM"/>
    </source>
</evidence>
<evidence type="ECO:0000256" key="1">
    <source>
        <dbReference type="SAM" id="MobiDB-lite"/>
    </source>
</evidence>
<accession>A0A439D054</accession>
<comment type="caution">
    <text evidence="2">The sequence shown here is derived from an EMBL/GenBank/DDBJ whole genome shotgun (WGS) entry which is preliminary data.</text>
</comment>
<sequence>MSPPTLVSIPHQTLCAIASYLLLPHQAALARTCKALNALVTPIVWGDIELHHSGTHEGIDIEGAIDALEYDESDAESTADDPKYPYKKLVFEPSRRKYAQCHFDPEKWQESFSPRRRRRDKPRRATDNCNRRNFQFDREEQLVGVRKITSAERWAELAQHVRSVCLSIGVDDEVAGVLASFVNLRSLELVGLPLEKGHPATAPGMKFPELRNLKLRGYFPAALVRNICDNTEHIKYLDLGLLSTATDDEPYKSNLLADDDNQARVSEQEAENYQKNGSEAAALALQSTGAADSGGGSGVGDEEGGEDKEEDQDEDEEDEEDSDDESEPWALHAPIWLPRSLPARFVALTHLHLVKPYTGETDSYMSHDHFAHIPHRYEQIVCLEWVALLQGVAGTLKELILEHRIPVEEGDTVGDGDLLPMAKGGNRRGRGLFGPRLPDRGDKLFCKSVLRLLLEQSGLFPKLEHLAFRGIQIKGLRARTGVDQVPGKNGVPDNDALLRELYPRCTVDLFEDAYPIHVYAGYVYQSWPMSRQEAMQDEGDGLMWNLDYYNDYKKRFGPQWHVVG</sequence>
<keyword evidence="3" id="KW-1185">Reference proteome</keyword>
<dbReference type="EMBL" id="RYZI01000236">
    <property type="protein sequence ID" value="RWA07800.1"/>
    <property type="molecule type" value="Genomic_DNA"/>
</dbReference>
<organism evidence="2 3">
    <name type="scientific">Xylaria grammica</name>
    <dbReference type="NCBI Taxonomy" id="363999"/>
    <lineage>
        <taxon>Eukaryota</taxon>
        <taxon>Fungi</taxon>
        <taxon>Dikarya</taxon>
        <taxon>Ascomycota</taxon>
        <taxon>Pezizomycotina</taxon>
        <taxon>Sordariomycetes</taxon>
        <taxon>Xylariomycetidae</taxon>
        <taxon>Xylariales</taxon>
        <taxon>Xylariaceae</taxon>
        <taxon>Xylaria</taxon>
    </lineage>
</organism>
<dbReference type="AlphaFoldDB" id="A0A439D054"/>
<feature type="region of interest" description="Disordered" evidence="1">
    <location>
        <begin position="288"/>
        <end position="328"/>
    </location>
</feature>
<evidence type="ECO:0000313" key="3">
    <source>
        <dbReference type="Proteomes" id="UP000286045"/>
    </source>
</evidence>
<name>A0A439D054_9PEZI</name>
<evidence type="ECO:0000313" key="2">
    <source>
        <dbReference type="EMBL" id="RWA07800.1"/>
    </source>
</evidence>
<reference evidence="2 3" key="1">
    <citation type="submission" date="2018-12" db="EMBL/GenBank/DDBJ databases">
        <title>Draft genome sequence of Xylaria grammica IHI A82.</title>
        <authorList>
            <person name="Buettner E."/>
            <person name="Kellner H."/>
        </authorList>
    </citation>
    <scope>NUCLEOTIDE SEQUENCE [LARGE SCALE GENOMIC DNA]</scope>
    <source>
        <strain evidence="2 3">IHI A82</strain>
    </source>
</reference>